<evidence type="ECO:0000256" key="1">
    <source>
        <dbReference type="SAM" id="Phobius"/>
    </source>
</evidence>
<dbReference type="Gene3D" id="2.60.40.10">
    <property type="entry name" value="Immunoglobulins"/>
    <property type="match status" value="1"/>
</dbReference>
<dbReference type="OrthoDB" id="8841032at2759"/>
<accession>A0A8T3DIK6</accession>
<evidence type="ECO:0000313" key="3">
    <source>
        <dbReference type="Proteomes" id="UP000829720"/>
    </source>
</evidence>
<protein>
    <submittedName>
        <fullName evidence="2">Uncharacterized protein</fullName>
    </submittedName>
</protein>
<feature type="transmembrane region" description="Helical" evidence="1">
    <location>
        <begin position="168"/>
        <end position="188"/>
    </location>
</feature>
<proteinExistence type="predicted"/>
<keyword evidence="1" id="KW-0472">Membrane</keyword>
<name>A0A8T3DIK6_9TELE</name>
<comment type="caution">
    <text evidence="2">The sequence shown here is derived from an EMBL/GenBank/DDBJ whole genome shotgun (WGS) entry which is preliminary data.</text>
</comment>
<sequence length="189" mass="20483">MRSKRLCGRRRPRAGLAPRVTVAEFPGKVIDSRITVEENGAMLKVTNFDHKDRGVYTITVSTKAGSQTSARRDVQEYVAVHHVSVAINVSHSLLSCGEAWGTDPHFSWLHESGVISEEVGRMSLDGKVLYLKATPCGHFTCIVSNSLGHSSATYTAEPCERQGSGATVAVVVLVILLVCAAALAFFVWR</sequence>
<organism evidence="2 3">
    <name type="scientific">Albula goreensis</name>
    <dbReference type="NCBI Taxonomy" id="1534307"/>
    <lineage>
        <taxon>Eukaryota</taxon>
        <taxon>Metazoa</taxon>
        <taxon>Chordata</taxon>
        <taxon>Craniata</taxon>
        <taxon>Vertebrata</taxon>
        <taxon>Euteleostomi</taxon>
        <taxon>Actinopterygii</taxon>
        <taxon>Neopterygii</taxon>
        <taxon>Teleostei</taxon>
        <taxon>Albuliformes</taxon>
        <taxon>Albulidae</taxon>
        <taxon>Albula</taxon>
    </lineage>
</organism>
<reference evidence="2" key="1">
    <citation type="submission" date="2021-01" db="EMBL/GenBank/DDBJ databases">
        <authorList>
            <person name="Zahm M."/>
            <person name="Roques C."/>
            <person name="Cabau C."/>
            <person name="Klopp C."/>
            <person name="Donnadieu C."/>
            <person name="Jouanno E."/>
            <person name="Lampietro C."/>
            <person name="Louis A."/>
            <person name="Herpin A."/>
            <person name="Echchiki A."/>
            <person name="Berthelot C."/>
            <person name="Parey E."/>
            <person name="Roest-Crollius H."/>
            <person name="Braasch I."/>
            <person name="Postlethwait J."/>
            <person name="Bobe J."/>
            <person name="Montfort J."/>
            <person name="Bouchez O."/>
            <person name="Begum T."/>
            <person name="Mejri S."/>
            <person name="Adams A."/>
            <person name="Chen W.-J."/>
            <person name="Guiguen Y."/>
        </authorList>
    </citation>
    <scope>NUCLEOTIDE SEQUENCE</scope>
    <source>
        <tissue evidence="2">Blood</tissue>
    </source>
</reference>
<keyword evidence="1" id="KW-1133">Transmembrane helix</keyword>
<dbReference type="SUPFAM" id="SSF48726">
    <property type="entry name" value="Immunoglobulin"/>
    <property type="match status" value="1"/>
</dbReference>
<dbReference type="InterPro" id="IPR013783">
    <property type="entry name" value="Ig-like_fold"/>
</dbReference>
<dbReference type="AlphaFoldDB" id="A0A8T3DIK6"/>
<dbReference type="EMBL" id="JAERUA010000010">
    <property type="protein sequence ID" value="KAI1894828.1"/>
    <property type="molecule type" value="Genomic_DNA"/>
</dbReference>
<keyword evidence="1" id="KW-0812">Transmembrane</keyword>
<keyword evidence="3" id="KW-1185">Reference proteome</keyword>
<gene>
    <name evidence="2" type="ORF">AGOR_G00119770</name>
</gene>
<dbReference type="Proteomes" id="UP000829720">
    <property type="component" value="Unassembled WGS sequence"/>
</dbReference>
<evidence type="ECO:0000313" key="2">
    <source>
        <dbReference type="EMBL" id="KAI1894828.1"/>
    </source>
</evidence>
<dbReference type="InterPro" id="IPR036179">
    <property type="entry name" value="Ig-like_dom_sf"/>
</dbReference>